<keyword evidence="6" id="KW-0805">Transcription regulation</keyword>
<evidence type="ECO:0000256" key="4">
    <source>
        <dbReference type="ARBA" id="ARBA00022771"/>
    </source>
</evidence>
<evidence type="ECO:0000259" key="13">
    <source>
        <dbReference type="PROSITE" id="PS50114"/>
    </source>
</evidence>
<keyword evidence="2 11" id="KW-0479">Metal-binding</keyword>
<dbReference type="AlphaFoldDB" id="A0AAN8JEU5"/>
<evidence type="ECO:0000256" key="9">
    <source>
        <dbReference type="ARBA" id="ARBA00023163"/>
    </source>
</evidence>
<dbReference type="SUPFAM" id="SSF57716">
    <property type="entry name" value="Glucocorticoid receptor-like (DNA-binding domain)"/>
    <property type="match status" value="2"/>
</dbReference>
<protein>
    <recommendedName>
        <fullName evidence="13">GATA-type domain-containing protein</fullName>
    </recommendedName>
</protein>
<feature type="domain" description="GATA-type" evidence="13">
    <location>
        <begin position="253"/>
        <end position="307"/>
    </location>
</feature>
<evidence type="ECO:0000256" key="6">
    <source>
        <dbReference type="ARBA" id="ARBA00023015"/>
    </source>
</evidence>
<feature type="compositionally biased region" description="Polar residues" evidence="12">
    <location>
        <begin position="127"/>
        <end position="140"/>
    </location>
</feature>
<feature type="domain" description="GATA-type" evidence="13">
    <location>
        <begin position="307"/>
        <end position="360"/>
    </location>
</feature>
<keyword evidence="15" id="KW-1185">Reference proteome</keyword>
<evidence type="ECO:0000256" key="7">
    <source>
        <dbReference type="ARBA" id="ARBA00023125"/>
    </source>
</evidence>
<reference evidence="14 15" key="1">
    <citation type="submission" date="2024-01" db="EMBL/GenBank/DDBJ databases">
        <title>The genome of the rayed Mediterranean limpet Patella caerulea (Linnaeus, 1758).</title>
        <authorList>
            <person name="Anh-Thu Weber A."/>
            <person name="Halstead-Nussloch G."/>
        </authorList>
    </citation>
    <scope>NUCLEOTIDE SEQUENCE [LARGE SCALE GENOMIC DNA]</scope>
    <source>
        <strain evidence="14">AATW-2023a</strain>
        <tissue evidence="14">Whole specimen</tissue>
    </source>
</reference>
<feature type="region of interest" description="Disordered" evidence="12">
    <location>
        <begin position="1"/>
        <end position="30"/>
    </location>
</feature>
<comment type="subcellular location">
    <subcellularLocation>
        <location evidence="1">Nucleus</location>
    </subcellularLocation>
</comment>
<keyword evidence="9" id="KW-0804">Transcription</keyword>
<dbReference type="GO" id="GO:0000978">
    <property type="term" value="F:RNA polymerase II cis-regulatory region sequence-specific DNA binding"/>
    <property type="evidence" value="ECO:0007669"/>
    <property type="project" value="TreeGrafter"/>
</dbReference>
<dbReference type="GO" id="GO:0000122">
    <property type="term" value="P:negative regulation of transcription by RNA polymerase II"/>
    <property type="evidence" value="ECO:0007669"/>
    <property type="project" value="TreeGrafter"/>
</dbReference>
<keyword evidence="3" id="KW-0677">Repeat</keyword>
<dbReference type="InterPro" id="IPR013088">
    <property type="entry name" value="Znf_NHR/GATA"/>
</dbReference>
<evidence type="ECO:0000256" key="8">
    <source>
        <dbReference type="ARBA" id="ARBA00023159"/>
    </source>
</evidence>
<evidence type="ECO:0000256" key="11">
    <source>
        <dbReference type="PIRSR" id="PIRSR003027-1"/>
    </source>
</evidence>
<gene>
    <name evidence="14" type="ORF">SNE40_014027</name>
</gene>
<feature type="region of interest" description="Disordered" evidence="12">
    <location>
        <begin position="117"/>
        <end position="175"/>
    </location>
</feature>
<evidence type="ECO:0000313" key="14">
    <source>
        <dbReference type="EMBL" id="KAK6175600.1"/>
    </source>
</evidence>
<organism evidence="14 15">
    <name type="scientific">Patella caerulea</name>
    <name type="common">Rayed Mediterranean limpet</name>
    <dbReference type="NCBI Taxonomy" id="87958"/>
    <lineage>
        <taxon>Eukaryota</taxon>
        <taxon>Metazoa</taxon>
        <taxon>Spiralia</taxon>
        <taxon>Lophotrochozoa</taxon>
        <taxon>Mollusca</taxon>
        <taxon>Gastropoda</taxon>
        <taxon>Patellogastropoda</taxon>
        <taxon>Patelloidea</taxon>
        <taxon>Patellidae</taxon>
        <taxon>Patella</taxon>
    </lineage>
</organism>
<evidence type="ECO:0000313" key="15">
    <source>
        <dbReference type="Proteomes" id="UP001347796"/>
    </source>
</evidence>
<dbReference type="FunFam" id="3.30.50.10:FF:000032">
    <property type="entry name" value="Transcription factor GATA-3"/>
    <property type="match status" value="1"/>
</dbReference>
<accession>A0AAN8JEU5</accession>
<dbReference type="PANTHER" id="PTHR10071:SF281">
    <property type="entry name" value="BOX A-BINDING FACTOR-RELATED"/>
    <property type="match status" value="1"/>
</dbReference>
<dbReference type="Pfam" id="PF00320">
    <property type="entry name" value="GATA"/>
    <property type="match status" value="2"/>
</dbReference>
<evidence type="ECO:0000256" key="5">
    <source>
        <dbReference type="ARBA" id="ARBA00022833"/>
    </source>
</evidence>
<dbReference type="GO" id="GO:0045944">
    <property type="term" value="P:positive regulation of transcription by RNA polymerase II"/>
    <property type="evidence" value="ECO:0007669"/>
    <property type="project" value="TreeGrafter"/>
</dbReference>
<dbReference type="PANTHER" id="PTHR10071">
    <property type="entry name" value="TRANSCRIPTION FACTOR GATA FAMILY MEMBER"/>
    <property type="match status" value="1"/>
</dbReference>
<dbReference type="InterPro" id="IPR039355">
    <property type="entry name" value="Transcription_factor_GATA"/>
</dbReference>
<dbReference type="InterPro" id="IPR016374">
    <property type="entry name" value="TF_GATA-2/3"/>
</dbReference>
<dbReference type="PIRSF" id="PIRSF003027">
    <property type="entry name" value="TF_GATA-1/2/3"/>
    <property type="match status" value="1"/>
</dbReference>
<dbReference type="Gene3D" id="3.30.50.10">
    <property type="entry name" value="Erythroid Transcription Factor GATA-1, subunit A"/>
    <property type="match status" value="2"/>
</dbReference>
<dbReference type="PROSITE" id="PS00344">
    <property type="entry name" value="GATA_ZN_FINGER_1"/>
    <property type="match status" value="2"/>
</dbReference>
<dbReference type="SMART" id="SM00401">
    <property type="entry name" value="ZnF_GATA"/>
    <property type="match status" value="2"/>
</dbReference>
<dbReference type="GO" id="GO:0005634">
    <property type="term" value="C:nucleus"/>
    <property type="evidence" value="ECO:0007669"/>
    <property type="project" value="UniProtKB-SubCell"/>
</dbReference>
<evidence type="ECO:0000256" key="10">
    <source>
        <dbReference type="ARBA" id="ARBA00023242"/>
    </source>
</evidence>
<keyword evidence="7" id="KW-0238">DNA-binding</keyword>
<keyword evidence="5 11" id="KW-0862">Zinc</keyword>
<evidence type="ECO:0000256" key="3">
    <source>
        <dbReference type="ARBA" id="ARBA00022737"/>
    </source>
</evidence>
<keyword evidence="10" id="KW-0539">Nucleus</keyword>
<dbReference type="PROSITE" id="PS50114">
    <property type="entry name" value="GATA_ZN_FINGER_2"/>
    <property type="match status" value="2"/>
</dbReference>
<feature type="zinc finger region" description="GATA-type 2" evidence="11">
    <location>
        <begin position="313"/>
        <end position="337"/>
    </location>
</feature>
<evidence type="ECO:0000256" key="2">
    <source>
        <dbReference type="ARBA" id="ARBA00022723"/>
    </source>
</evidence>
<feature type="zinc finger region" description="GATA-type 1" evidence="11">
    <location>
        <begin position="259"/>
        <end position="283"/>
    </location>
</feature>
<dbReference type="GO" id="GO:0008270">
    <property type="term" value="F:zinc ion binding"/>
    <property type="evidence" value="ECO:0007669"/>
    <property type="project" value="UniProtKB-KW"/>
</dbReference>
<proteinExistence type="predicted"/>
<evidence type="ECO:0000256" key="1">
    <source>
        <dbReference type="ARBA" id="ARBA00004123"/>
    </source>
</evidence>
<keyword evidence="8" id="KW-0010">Activator</keyword>
<dbReference type="Proteomes" id="UP001347796">
    <property type="component" value="Unassembled WGS sequence"/>
</dbReference>
<comment type="caution">
    <text evidence="14">The sequence shown here is derived from an EMBL/GenBank/DDBJ whole genome shotgun (WGS) entry which is preliminary data.</text>
</comment>
<dbReference type="GO" id="GO:0000981">
    <property type="term" value="F:DNA-binding transcription factor activity, RNA polymerase II-specific"/>
    <property type="evidence" value="ECO:0007669"/>
    <property type="project" value="InterPro"/>
</dbReference>
<dbReference type="CDD" id="cd00202">
    <property type="entry name" value="ZnF_GATA"/>
    <property type="match status" value="2"/>
</dbReference>
<evidence type="ECO:0000256" key="12">
    <source>
        <dbReference type="SAM" id="MobiDB-lite"/>
    </source>
</evidence>
<dbReference type="FunFam" id="3.30.50.10:FF:000001">
    <property type="entry name" value="GATA transcription factor (GATAd)"/>
    <property type="match status" value="1"/>
</dbReference>
<dbReference type="GO" id="GO:0045165">
    <property type="term" value="P:cell fate commitment"/>
    <property type="evidence" value="ECO:0007669"/>
    <property type="project" value="TreeGrafter"/>
</dbReference>
<dbReference type="EMBL" id="JAZGQO010000010">
    <property type="protein sequence ID" value="KAK6175600.1"/>
    <property type="molecule type" value="Genomic_DNA"/>
</dbReference>
<dbReference type="PRINTS" id="PR00619">
    <property type="entry name" value="GATAZNFINGER"/>
</dbReference>
<dbReference type="InterPro" id="IPR000679">
    <property type="entry name" value="Znf_GATA"/>
</dbReference>
<name>A0AAN8JEU5_PATCE</name>
<keyword evidence="4 11" id="KW-0863">Zinc-finger</keyword>
<sequence length="477" mass="51004">MELPAEQQHGGAWLRPDPSRLGNGFDSATPGMLPSEDISDMFFPHSLDTNTSHMNPASYYSSQSRAMHSYRGSHGSSQVCRPHFPSPLHPWISEAKPVVPHAHSSWINHFNSKSLSHPSPTAPLTVHPSSSVGNTNSFSFPPTPPKDGTPDATAAAPTNSEFSPENKPAKTSEDNTLLTSYPISSSAQFKSNEDGLSLLSSYPSAPSSHPFSSYPPYMTGSDYSGGALGFHPAGVYRASSSLSSRARTKTRSSTEGRECVNCGATSTPLWRRDGTGHYLCNACGLYHKMNGSNRPLIKPKRRLSAARRAGTSCSNCGTSTTTLWRRNHNGDPVCNACGLYYKLHNINRPLTMKKDGIQTRNRKMSTKSKKGKKGMNCMSDFLKPLDKQFGGFGSPNFNHAMHAPMPAYNYMTGGGSFGGGFMSSGGHPGQMMGSLSSGFNNFPTSGSFSSSFSSIPSIPSSGLNLSTATNMVGAAMA</sequence>